<comment type="caution">
    <text evidence="3">The sequence shown here is derived from an EMBL/GenBank/DDBJ whole genome shotgun (WGS) entry which is preliminary data.</text>
</comment>
<dbReference type="AlphaFoldDB" id="A0AAV9IIL7"/>
<feature type="transmembrane region" description="Helical" evidence="1">
    <location>
        <begin position="42"/>
        <end position="62"/>
    </location>
</feature>
<keyword evidence="1" id="KW-0812">Transmembrane</keyword>
<dbReference type="InterPro" id="IPR057197">
    <property type="entry name" value="DUF7875"/>
</dbReference>
<protein>
    <recommendedName>
        <fullName evidence="2">DUF7875 domain-containing protein</fullName>
    </recommendedName>
</protein>
<evidence type="ECO:0000313" key="4">
    <source>
        <dbReference type="Proteomes" id="UP001300502"/>
    </source>
</evidence>
<dbReference type="EMBL" id="JANCYU010000049">
    <property type="protein sequence ID" value="KAK4527238.1"/>
    <property type="molecule type" value="Genomic_DNA"/>
</dbReference>
<keyword evidence="1" id="KW-1133">Transmembrane helix</keyword>
<dbReference type="Proteomes" id="UP001300502">
    <property type="component" value="Unassembled WGS sequence"/>
</dbReference>
<gene>
    <name evidence="3" type="ORF">GAYE_SCF37G5160</name>
</gene>
<keyword evidence="4" id="KW-1185">Reference proteome</keyword>
<reference evidence="3 4" key="1">
    <citation type="submission" date="2022-07" db="EMBL/GenBank/DDBJ databases">
        <title>Genome-wide signatures of adaptation to extreme environments.</title>
        <authorList>
            <person name="Cho C.H."/>
            <person name="Yoon H.S."/>
        </authorList>
    </citation>
    <scope>NUCLEOTIDE SEQUENCE [LARGE SCALE GENOMIC DNA]</scope>
    <source>
        <strain evidence="3 4">108.79 E11</strain>
    </source>
</reference>
<organism evidence="3 4">
    <name type="scientific">Galdieria yellowstonensis</name>
    <dbReference type="NCBI Taxonomy" id="3028027"/>
    <lineage>
        <taxon>Eukaryota</taxon>
        <taxon>Rhodophyta</taxon>
        <taxon>Bangiophyceae</taxon>
        <taxon>Galdieriales</taxon>
        <taxon>Galdieriaceae</taxon>
        <taxon>Galdieria</taxon>
    </lineage>
</organism>
<name>A0AAV9IIL7_9RHOD</name>
<evidence type="ECO:0000259" key="2">
    <source>
        <dbReference type="Pfam" id="PF25285"/>
    </source>
</evidence>
<evidence type="ECO:0000313" key="3">
    <source>
        <dbReference type="EMBL" id="KAK4527238.1"/>
    </source>
</evidence>
<dbReference type="Pfam" id="PF25285">
    <property type="entry name" value="DUF7875"/>
    <property type="match status" value="1"/>
</dbReference>
<accession>A0AAV9IIL7</accession>
<evidence type="ECO:0000256" key="1">
    <source>
        <dbReference type="SAM" id="Phobius"/>
    </source>
</evidence>
<sequence length="116" mass="13085">MDSPSSQVDYLQQEEEEWFYDMPYTPIMRPDAASCTGVVRRIGIFTGVLSFFGSLYITNALYGQRANLGRYVRTGLVGSLLCSSAACLHMYYTATQCKPCNRQVSRNAAKYLPRFV</sequence>
<feature type="domain" description="DUF7875" evidence="2">
    <location>
        <begin position="26"/>
        <end position="103"/>
    </location>
</feature>
<proteinExistence type="predicted"/>
<keyword evidence="1" id="KW-0472">Membrane</keyword>